<feature type="domain" description="Calcineurin-like phosphoesterase" evidence="3">
    <location>
        <begin position="3"/>
        <end position="146"/>
    </location>
</feature>
<organism evidence="4 5">
    <name type="scientific">Aureicoccus marinus</name>
    <dbReference type="NCBI Taxonomy" id="754435"/>
    <lineage>
        <taxon>Bacteria</taxon>
        <taxon>Pseudomonadati</taxon>
        <taxon>Bacteroidota</taxon>
        <taxon>Flavobacteriia</taxon>
        <taxon>Flavobacteriales</taxon>
        <taxon>Flavobacteriaceae</taxon>
        <taxon>Aureicoccus</taxon>
    </lineage>
</organism>
<dbReference type="InterPro" id="IPR029052">
    <property type="entry name" value="Metallo-depent_PP-like"/>
</dbReference>
<evidence type="ECO:0000313" key="4">
    <source>
        <dbReference type="EMBL" id="PQJ14538.1"/>
    </source>
</evidence>
<dbReference type="OrthoDB" id="9785951at2"/>
<name>A0A2S7T4L7_9FLAO</name>
<dbReference type="Pfam" id="PF12850">
    <property type="entry name" value="Metallophos_2"/>
    <property type="match status" value="1"/>
</dbReference>
<evidence type="ECO:0000256" key="1">
    <source>
        <dbReference type="ARBA" id="ARBA00008950"/>
    </source>
</evidence>
<dbReference type="SUPFAM" id="SSF56300">
    <property type="entry name" value="Metallo-dependent phosphatases"/>
    <property type="match status" value="1"/>
</dbReference>
<dbReference type="InterPro" id="IPR000979">
    <property type="entry name" value="Phosphodiesterase_MJ0936/Vps29"/>
</dbReference>
<dbReference type="GO" id="GO:0046872">
    <property type="term" value="F:metal ion binding"/>
    <property type="evidence" value="ECO:0007669"/>
    <property type="project" value="UniProtKB-KW"/>
</dbReference>
<dbReference type="RefSeq" id="WP_105000170.1">
    <property type="nucleotide sequence ID" value="NZ_MQVX01000001.1"/>
</dbReference>
<keyword evidence="5" id="KW-1185">Reference proteome</keyword>
<evidence type="ECO:0000259" key="3">
    <source>
        <dbReference type="Pfam" id="PF12850"/>
    </source>
</evidence>
<evidence type="ECO:0000256" key="2">
    <source>
        <dbReference type="RuleBase" id="RU362039"/>
    </source>
</evidence>
<accession>A0A2S7T4L7</accession>
<dbReference type="Gene3D" id="3.60.21.10">
    <property type="match status" value="1"/>
</dbReference>
<protein>
    <recommendedName>
        <fullName evidence="2">Phosphoesterase</fullName>
        <ecNumber evidence="2">3.1.4.-</ecNumber>
    </recommendedName>
</protein>
<dbReference type="InterPro" id="IPR024654">
    <property type="entry name" value="Calcineurin-like_PHP_lpxH"/>
</dbReference>
<comment type="cofactor">
    <cofactor evidence="2">
        <name>a divalent metal cation</name>
        <dbReference type="ChEBI" id="CHEBI:60240"/>
    </cofactor>
</comment>
<proteinExistence type="inferred from homology"/>
<dbReference type="AlphaFoldDB" id="A0A2S7T4L7"/>
<gene>
    <name evidence="4" type="ORF">BST99_01130</name>
</gene>
<dbReference type="NCBIfam" id="TIGR00040">
    <property type="entry name" value="yfcE"/>
    <property type="match status" value="1"/>
</dbReference>
<dbReference type="Proteomes" id="UP000239366">
    <property type="component" value="Unassembled WGS sequence"/>
</dbReference>
<evidence type="ECO:0000313" key="5">
    <source>
        <dbReference type="Proteomes" id="UP000239366"/>
    </source>
</evidence>
<reference evidence="5" key="1">
    <citation type="submission" date="2016-11" db="EMBL/GenBank/DDBJ databases">
        <title>Trade-off between light-utilization and light-protection in marine flavobacteria.</title>
        <authorList>
            <person name="Kumagai Y."/>
            <person name="Yoshizawa S."/>
            <person name="Kogure K."/>
        </authorList>
    </citation>
    <scope>NUCLEOTIDE SEQUENCE [LARGE SCALE GENOMIC DNA]</scope>
    <source>
        <strain evidence="5">SG-18</strain>
    </source>
</reference>
<dbReference type="GO" id="GO:0016787">
    <property type="term" value="F:hydrolase activity"/>
    <property type="evidence" value="ECO:0007669"/>
    <property type="project" value="UniProtKB-UniRule"/>
</dbReference>
<comment type="similarity">
    <text evidence="1 2">Belongs to the metallophosphoesterase superfamily. YfcE family.</text>
</comment>
<dbReference type="EMBL" id="MQVX01000001">
    <property type="protein sequence ID" value="PQJ14538.1"/>
    <property type="molecule type" value="Genomic_DNA"/>
</dbReference>
<sequence length="172" mass="19768">MKRIFLLSDTHGYLDQRILHYAEQADEIWHAGDMGKLEVCDQLNAIAPLRGVYGNIDGHRVRQEYPEELYFECEGCRIYMIHIGGYPGRYTPKAKAFLDRKPVDLFISGHSHILKVVQDPKRQLLHMNPGACGQHGFHQTRTALQFVVDGKEFKDLQVIEFGKRGKIKSEES</sequence>
<comment type="caution">
    <text evidence="4">The sequence shown here is derived from an EMBL/GenBank/DDBJ whole genome shotgun (WGS) entry which is preliminary data.</text>
</comment>
<keyword evidence="2" id="KW-0479">Metal-binding</keyword>
<dbReference type="EC" id="3.1.4.-" evidence="2"/>